<evidence type="ECO:0000256" key="7">
    <source>
        <dbReference type="ARBA" id="ARBA00023136"/>
    </source>
</evidence>
<organism evidence="10">
    <name type="scientific">Gaeumannomyces tritici (strain R3-111a-1)</name>
    <name type="common">Wheat and barley take-all root rot fungus</name>
    <name type="synonym">Gaeumannomyces graminis var. tritici</name>
    <dbReference type="NCBI Taxonomy" id="644352"/>
    <lineage>
        <taxon>Eukaryota</taxon>
        <taxon>Fungi</taxon>
        <taxon>Dikarya</taxon>
        <taxon>Ascomycota</taxon>
        <taxon>Pezizomycotina</taxon>
        <taxon>Sordariomycetes</taxon>
        <taxon>Sordariomycetidae</taxon>
        <taxon>Magnaporthales</taxon>
        <taxon>Magnaporthaceae</taxon>
        <taxon>Gaeumannomyces</taxon>
    </lineage>
</organism>
<feature type="transmembrane region" description="Helical" evidence="8">
    <location>
        <begin position="307"/>
        <end position="331"/>
    </location>
</feature>
<evidence type="ECO:0000256" key="9">
    <source>
        <dbReference type="SAM" id="MobiDB-lite"/>
    </source>
</evidence>
<protein>
    <recommendedName>
        <fullName evidence="8">Nickel/cobalt efflux system</fullName>
    </recommendedName>
</protein>
<dbReference type="GeneID" id="20353129"/>
<dbReference type="PANTHER" id="PTHR31611">
    <property type="entry name" value="HIGH-AFFINITY NICKEL TRANSPORT PROTEIN NIC1"/>
    <property type="match status" value="1"/>
</dbReference>
<feature type="transmembrane region" description="Helical" evidence="8">
    <location>
        <begin position="377"/>
        <end position="410"/>
    </location>
</feature>
<dbReference type="InterPro" id="IPR011541">
    <property type="entry name" value="Ni/Co_transpt_high_affinity"/>
</dbReference>
<feature type="transmembrane region" description="Helical" evidence="8">
    <location>
        <begin position="337"/>
        <end position="356"/>
    </location>
</feature>
<evidence type="ECO:0000256" key="3">
    <source>
        <dbReference type="ARBA" id="ARBA00022448"/>
    </source>
</evidence>
<dbReference type="eggNOG" id="ENOG502RIYK">
    <property type="taxonomic scope" value="Eukaryota"/>
</dbReference>
<evidence type="ECO:0000256" key="8">
    <source>
        <dbReference type="RuleBase" id="RU362101"/>
    </source>
</evidence>
<reference evidence="11" key="5">
    <citation type="submission" date="2018-04" db="UniProtKB">
        <authorList>
            <consortium name="EnsemblFungi"/>
        </authorList>
    </citation>
    <scope>IDENTIFICATION</scope>
    <source>
        <strain evidence="11">R3-111a-1</strain>
    </source>
</reference>
<dbReference type="OrthoDB" id="5197598at2759"/>
<keyword evidence="5 8" id="KW-0812">Transmembrane</keyword>
<dbReference type="STRING" id="644352.J3PGP2"/>
<feature type="transmembrane region" description="Helical" evidence="8">
    <location>
        <begin position="145"/>
        <end position="173"/>
    </location>
</feature>
<reference evidence="11" key="4">
    <citation type="journal article" date="2015" name="G3 (Bethesda)">
        <title>Genome sequences of three phytopathogenic species of the Magnaporthaceae family of fungi.</title>
        <authorList>
            <person name="Okagaki L.H."/>
            <person name="Nunes C.C."/>
            <person name="Sailsbery J."/>
            <person name="Clay B."/>
            <person name="Brown D."/>
            <person name="John T."/>
            <person name="Oh Y."/>
            <person name="Young N."/>
            <person name="Fitzgerald M."/>
            <person name="Haas B.J."/>
            <person name="Zeng Q."/>
            <person name="Young S."/>
            <person name="Adiconis X."/>
            <person name="Fan L."/>
            <person name="Levin J.Z."/>
            <person name="Mitchell T.K."/>
            <person name="Okubara P.A."/>
            <person name="Farman M.L."/>
            <person name="Kohn L.M."/>
            <person name="Birren B."/>
            <person name="Ma L.-J."/>
            <person name="Dean R.A."/>
        </authorList>
    </citation>
    <scope>NUCLEOTIDE SEQUENCE</scope>
    <source>
        <strain evidence="11">R3-111a-1</strain>
    </source>
</reference>
<reference evidence="10" key="2">
    <citation type="submission" date="2010-07" db="EMBL/GenBank/DDBJ databases">
        <authorList>
            <consortium name="The Broad Institute Genome Sequencing Platform"/>
            <consortium name="Broad Institute Genome Sequencing Center for Infectious Disease"/>
            <person name="Ma L.-J."/>
            <person name="Dead R."/>
            <person name="Young S."/>
            <person name="Zeng Q."/>
            <person name="Koehrsen M."/>
            <person name="Alvarado L."/>
            <person name="Berlin A."/>
            <person name="Chapman S.B."/>
            <person name="Chen Z."/>
            <person name="Freedman E."/>
            <person name="Gellesch M."/>
            <person name="Goldberg J."/>
            <person name="Griggs A."/>
            <person name="Gujja S."/>
            <person name="Heilman E.R."/>
            <person name="Heiman D."/>
            <person name="Hepburn T."/>
            <person name="Howarth C."/>
            <person name="Jen D."/>
            <person name="Larson L."/>
            <person name="Mehta T."/>
            <person name="Neiman D."/>
            <person name="Pearson M."/>
            <person name="Roberts A."/>
            <person name="Saif S."/>
            <person name="Shea T."/>
            <person name="Shenoy N."/>
            <person name="Sisk P."/>
            <person name="Stolte C."/>
            <person name="Sykes S."/>
            <person name="Walk T."/>
            <person name="White J."/>
            <person name="Yandava C."/>
            <person name="Haas B."/>
            <person name="Nusbaum C."/>
            <person name="Birren B."/>
        </authorList>
    </citation>
    <scope>NUCLEOTIDE SEQUENCE</scope>
    <source>
        <strain evidence="10">R3-111a-1</strain>
    </source>
</reference>
<dbReference type="EnsemblFungi" id="EJT69788">
    <property type="protein sequence ID" value="EJT69788"/>
    <property type="gene ID" value="GGTG_12671"/>
</dbReference>
<comment type="similarity">
    <text evidence="2 8">Belongs to the NiCoT transporter (TC 2.A.52) family.</text>
</comment>
<feature type="transmembrane region" description="Helical" evidence="8">
    <location>
        <begin position="78"/>
        <end position="100"/>
    </location>
</feature>
<dbReference type="HOGENOM" id="CLU_036094_0_1_1"/>
<dbReference type="PANTHER" id="PTHR31611:SF0">
    <property type="entry name" value="HIGH-AFFINITY NICKEL TRANSPORT PROTEIN NIC1"/>
    <property type="match status" value="1"/>
</dbReference>
<keyword evidence="6 8" id="KW-1133">Transmembrane helix</keyword>
<proteinExistence type="inferred from homology"/>
<dbReference type="GO" id="GO:0015099">
    <property type="term" value="F:nickel cation transmembrane transporter activity"/>
    <property type="evidence" value="ECO:0007669"/>
    <property type="project" value="UniProtKB-UniRule"/>
</dbReference>
<accession>J3PGP2</accession>
<feature type="region of interest" description="Disordered" evidence="9">
    <location>
        <begin position="1"/>
        <end position="29"/>
    </location>
</feature>
<evidence type="ECO:0000256" key="4">
    <source>
        <dbReference type="ARBA" id="ARBA00022596"/>
    </source>
</evidence>
<evidence type="ECO:0000256" key="1">
    <source>
        <dbReference type="ARBA" id="ARBA00004127"/>
    </source>
</evidence>
<keyword evidence="7 8" id="KW-0472">Membrane</keyword>
<dbReference type="GO" id="GO:0005886">
    <property type="term" value="C:plasma membrane"/>
    <property type="evidence" value="ECO:0007669"/>
    <property type="project" value="UniProtKB-SubCell"/>
</dbReference>
<evidence type="ECO:0000256" key="6">
    <source>
        <dbReference type="ARBA" id="ARBA00022989"/>
    </source>
</evidence>
<evidence type="ECO:0000256" key="2">
    <source>
        <dbReference type="ARBA" id="ARBA00010892"/>
    </source>
</evidence>
<evidence type="ECO:0000313" key="11">
    <source>
        <dbReference type="EnsemblFungi" id="EJT69788"/>
    </source>
</evidence>
<gene>
    <name evidence="11" type="primary">20353129</name>
    <name evidence="10" type="ORF">GGTG_12671</name>
</gene>
<evidence type="ECO:0000313" key="12">
    <source>
        <dbReference type="Proteomes" id="UP000006039"/>
    </source>
</evidence>
<evidence type="ECO:0000313" key="10">
    <source>
        <dbReference type="EMBL" id="EJT69788.1"/>
    </source>
</evidence>
<feature type="transmembrane region" description="Helical" evidence="8">
    <location>
        <begin position="430"/>
        <end position="450"/>
    </location>
</feature>
<keyword evidence="3 8" id="KW-0813">Transport</keyword>
<comment type="subcellular location">
    <subcellularLocation>
        <location evidence="8">Cell membrane</location>
        <topology evidence="8">Multi-pass membrane protein</topology>
    </subcellularLocation>
    <subcellularLocation>
        <location evidence="1">Endomembrane system</location>
        <topology evidence="1">Multi-pass membrane protein</topology>
    </subcellularLocation>
</comment>
<keyword evidence="12" id="KW-1185">Reference proteome</keyword>
<keyword evidence="4" id="KW-0533">Nickel</keyword>
<evidence type="ECO:0000256" key="5">
    <source>
        <dbReference type="ARBA" id="ARBA00022692"/>
    </source>
</evidence>
<dbReference type="EMBL" id="GL385403">
    <property type="protein sequence ID" value="EJT69788.1"/>
    <property type="molecule type" value="Genomic_DNA"/>
</dbReference>
<reference evidence="10" key="3">
    <citation type="submission" date="2010-09" db="EMBL/GenBank/DDBJ databases">
        <title>Annotation of Gaeumannomyces graminis var. tritici R3-111a-1.</title>
        <authorList>
            <consortium name="The Broad Institute Genome Sequencing Platform"/>
            <person name="Ma L.-J."/>
            <person name="Dead R."/>
            <person name="Young S.K."/>
            <person name="Zeng Q."/>
            <person name="Gargeya S."/>
            <person name="Fitzgerald M."/>
            <person name="Haas B."/>
            <person name="Abouelleil A."/>
            <person name="Alvarado L."/>
            <person name="Arachchi H.M."/>
            <person name="Berlin A."/>
            <person name="Brown A."/>
            <person name="Chapman S.B."/>
            <person name="Chen Z."/>
            <person name="Dunbar C."/>
            <person name="Freedman E."/>
            <person name="Gearin G."/>
            <person name="Gellesch M."/>
            <person name="Goldberg J."/>
            <person name="Griggs A."/>
            <person name="Gujja S."/>
            <person name="Heiman D."/>
            <person name="Howarth C."/>
            <person name="Larson L."/>
            <person name="Lui A."/>
            <person name="MacDonald P.J.P."/>
            <person name="Mehta T."/>
            <person name="Montmayeur A."/>
            <person name="Murphy C."/>
            <person name="Neiman D."/>
            <person name="Pearson M."/>
            <person name="Priest M."/>
            <person name="Roberts A."/>
            <person name="Saif S."/>
            <person name="Shea T."/>
            <person name="Shenoy N."/>
            <person name="Sisk P."/>
            <person name="Stolte C."/>
            <person name="Sykes S."/>
            <person name="Yandava C."/>
            <person name="Wortman J."/>
            <person name="Nusbaum C."/>
            <person name="Birren B."/>
        </authorList>
    </citation>
    <scope>NUCLEOTIDE SEQUENCE</scope>
    <source>
        <strain evidence="10">R3-111a-1</strain>
    </source>
</reference>
<dbReference type="Proteomes" id="UP000006039">
    <property type="component" value="Unassembled WGS sequence"/>
</dbReference>
<dbReference type="AlphaFoldDB" id="J3PGP2"/>
<name>J3PGP2_GAET3</name>
<feature type="transmembrane region" description="Helical" evidence="8">
    <location>
        <begin position="193"/>
        <end position="211"/>
    </location>
</feature>
<dbReference type="RefSeq" id="XP_009228836.1">
    <property type="nucleotide sequence ID" value="XM_009230572.1"/>
</dbReference>
<dbReference type="VEuPathDB" id="FungiDB:GGTG_12671"/>
<dbReference type="Pfam" id="PF03824">
    <property type="entry name" value="NicO"/>
    <property type="match status" value="2"/>
</dbReference>
<reference evidence="12" key="1">
    <citation type="submission" date="2010-07" db="EMBL/GenBank/DDBJ databases">
        <title>The genome sequence of Gaeumannomyces graminis var. tritici strain R3-111a-1.</title>
        <authorList>
            <consortium name="The Broad Institute Genome Sequencing Platform"/>
            <person name="Ma L.-J."/>
            <person name="Dead R."/>
            <person name="Young S."/>
            <person name="Zeng Q."/>
            <person name="Koehrsen M."/>
            <person name="Alvarado L."/>
            <person name="Berlin A."/>
            <person name="Chapman S.B."/>
            <person name="Chen Z."/>
            <person name="Freedman E."/>
            <person name="Gellesch M."/>
            <person name="Goldberg J."/>
            <person name="Griggs A."/>
            <person name="Gujja S."/>
            <person name="Heilman E.R."/>
            <person name="Heiman D."/>
            <person name="Hepburn T."/>
            <person name="Howarth C."/>
            <person name="Jen D."/>
            <person name="Larson L."/>
            <person name="Mehta T."/>
            <person name="Neiman D."/>
            <person name="Pearson M."/>
            <person name="Roberts A."/>
            <person name="Saif S."/>
            <person name="Shea T."/>
            <person name="Shenoy N."/>
            <person name="Sisk P."/>
            <person name="Stolte C."/>
            <person name="Sykes S."/>
            <person name="Walk T."/>
            <person name="White J."/>
            <person name="Yandava C."/>
            <person name="Haas B."/>
            <person name="Nusbaum C."/>
            <person name="Birren B."/>
        </authorList>
    </citation>
    <scope>NUCLEOTIDE SEQUENCE [LARGE SCALE GENOMIC DNA]</scope>
    <source>
        <strain evidence="12">R3-111a-1</strain>
    </source>
</reference>
<dbReference type="InterPro" id="IPR004688">
    <property type="entry name" value="Ni/Co_transpt"/>
</dbReference>
<sequence>MSPGSPVQGGSPAAGHETTPLLPAPSSPSVALARIRSIHRRGSQASAPYDDAGPSSSSTSLLGRIPLPKTLQAIPAPALRLIGLLVCVNAAVWAAAGVVLHFHPPLLSSAVLAYMLGLRHALDADHISAIDLTTRRLIAAGQRPVAVGTFFSLGHSAVVVATCVVVAATTGALRDRFDDISRVGNVVGTSVSGAFLLLLCAGNAWVLWRLVGRLRVELRRRGREEDREDGCGAAGGEQYRDVVDVVSSGALPQYQAVQADASAGAPLEGEGHEPAASGVQLPVEGGGILAVVFRRLFKVVDRPWKMFPLGIVFGLGFDTSSEIAILGLASIHGADGTSLWLILIFPILFTAGMCMLDTTDGALMMALYTSKAFSRDVVAILYYSIVLTAITIFVSAFIGIIQVLSLVQNLLEPEGRFWDGVSAIGDNFDIIGGCICGVFLVVGVGSILVYRPWRRRVERNRRCAEADARTQSQALATPLDG</sequence>
<dbReference type="GO" id="GO:0012505">
    <property type="term" value="C:endomembrane system"/>
    <property type="evidence" value="ECO:0007669"/>
    <property type="project" value="UniProtKB-SubCell"/>
</dbReference>